<keyword evidence="1" id="KW-0732">Signal</keyword>
<proteinExistence type="predicted"/>
<dbReference type="EMBL" id="WOWK01000074">
    <property type="protein sequence ID" value="KAF0321229.1"/>
    <property type="molecule type" value="Genomic_DNA"/>
</dbReference>
<protein>
    <submittedName>
        <fullName evidence="2">Uncharacterized protein</fullName>
    </submittedName>
</protein>
<gene>
    <name evidence="2" type="ORF">GQ607_011634</name>
</gene>
<evidence type="ECO:0000313" key="2">
    <source>
        <dbReference type="EMBL" id="KAF0321229.1"/>
    </source>
</evidence>
<accession>A0A8H3W641</accession>
<feature type="chain" id="PRO_5034808604" evidence="1">
    <location>
        <begin position="17"/>
        <end position="120"/>
    </location>
</feature>
<dbReference type="AlphaFoldDB" id="A0A8H3W641"/>
<feature type="signal peptide" evidence="1">
    <location>
        <begin position="1"/>
        <end position="16"/>
    </location>
</feature>
<evidence type="ECO:0000313" key="3">
    <source>
        <dbReference type="Proteomes" id="UP000434172"/>
    </source>
</evidence>
<organism evidence="2 3">
    <name type="scientific">Colletotrichum asianum</name>
    <dbReference type="NCBI Taxonomy" id="702518"/>
    <lineage>
        <taxon>Eukaryota</taxon>
        <taxon>Fungi</taxon>
        <taxon>Dikarya</taxon>
        <taxon>Ascomycota</taxon>
        <taxon>Pezizomycotina</taxon>
        <taxon>Sordariomycetes</taxon>
        <taxon>Hypocreomycetidae</taxon>
        <taxon>Glomerellales</taxon>
        <taxon>Glomerellaceae</taxon>
        <taxon>Colletotrichum</taxon>
        <taxon>Colletotrichum gloeosporioides species complex</taxon>
    </lineage>
</organism>
<sequence length="120" mass="13119">MTVLAWIMMCIDLIYLVPDDQIQLANNIAAASGLRLTGDDDFPKLCLTEHAKQGTRYAYGNPESQFILAPLSLTGIERDELSIVTPADESLPCIIGTVPLPLFCAAYLCIIMQESKTSRA</sequence>
<name>A0A8H3W641_9PEZI</name>
<evidence type="ECO:0000256" key="1">
    <source>
        <dbReference type="SAM" id="SignalP"/>
    </source>
</evidence>
<comment type="caution">
    <text evidence="2">The sequence shown here is derived from an EMBL/GenBank/DDBJ whole genome shotgun (WGS) entry which is preliminary data.</text>
</comment>
<dbReference type="OrthoDB" id="4202165at2759"/>
<keyword evidence="3" id="KW-1185">Reference proteome</keyword>
<reference evidence="2 3" key="1">
    <citation type="submission" date="2019-12" db="EMBL/GenBank/DDBJ databases">
        <title>A genome sequence resource for the geographically widespread anthracnose pathogen Colletotrichum asianum.</title>
        <authorList>
            <person name="Meng Y."/>
        </authorList>
    </citation>
    <scope>NUCLEOTIDE SEQUENCE [LARGE SCALE GENOMIC DNA]</scope>
    <source>
        <strain evidence="2 3">ICMP 18580</strain>
    </source>
</reference>
<dbReference type="Proteomes" id="UP000434172">
    <property type="component" value="Unassembled WGS sequence"/>
</dbReference>